<evidence type="ECO:0000256" key="1">
    <source>
        <dbReference type="ARBA" id="ARBA00001962"/>
    </source>
</evidence>
<comment type="pathway">
    <text evidence="3">Amine and polyamine biosynthesis; betaine biosynthesis via choline pathway; betaine aldehyde from choline (monooxygenase route): step 1/1.</text>
</comment>
<dbReference type="PANTHER" id="PTHR43756:SF5">
    <property type="entry name" value="CHOLINE MONOOXYGENASE, CHLOROPLASTIC"/>
    <property type="match status" value="1"/>
</dbReference>
<keyword evidence="15" id="KW-1185">Reference proteome</keyword>
<dbReference type="Gene3D" id="3.90.380.10">
    <property type="entry name" value="Naphthalene 1,2-dioxygenase Alpha Subunit, Chain A, domain 1"/>
    <property type="match status" value="1"/>
</dbReference>
<evidence type="ECO:0000256" key="12">
    <source>
        <dbReference type="ARBA" id="ARBA00049097"/>
    </source>
</evidence>
<dbReference type="CDD" id="cd03469">
    <property type="entry name" value="Rieske_RO_Alpha_N"/>
    <property type="match status" value="1"/>
</dbReference>
<dbReference type="SUPFAM" id="SSF50022">
    <property type="entry name" value="ISP domain"/>
    <property type="match status" value="1"/>
</dbReference>
<dbReference type="GO" id="GO:0051537">
    <property type="term" value="F:2 iron, 2 sulfur cluster binding"/>
    <property type="evidence" value="ECO:0007669"/>
    <property type="project" value="UniProtKB-KW"/>
</dbReference>
<evidence type="ECO:0000256" key="10">
    <source>
        <dbReference type="ARBA" id="ARBA00023004"/>
    </source>
</evidence>
<keyword evidence="8" id="KW-0479">Metal-binding</keyword>
<comment type="cofactor">
    <cofactor evidence="1">
        <name>Fe cation</name>
        <dbReference type="ChEBI" id="CHEBI:24875"/>
    </cofactor>
</comment>
<dbReference type="Pfam" id="PF00355">
    <property type="entry name" value="Rieske"/>
    <property type="match status" value="1"/>
</dbReference>
<sequence length="427" mass="49590">MNRLFPFTKSTSTPTKEKIQTKALPSSWYRSEALYALERRAIFSKKWMVVTHRTRLTKTGDYVQFNVAGYSYFIIKDRTGTIRAFHNVCRHRAYPVIQSEGDSGTANIIACKYHGWSYGLDGKLAKAPRYQDVEGFEKEKMGLYPIHVHVDHLGFVWVNLEAGSRPTVSWEEDFEGVDQQPRLLGFDLSQYHFDHTWSMMGDYNWKTLADNYNEVYRSLLPFKLRPCLSPNYSKCYHCPTGHPGVNAVSDLTKYYVETKAGHIQHFNADKKDTPGLGIFSTFYFPNASITVSPSFWYMMRCVPVSATQTRMEYDVYRHNDASNEDFTYINEFFKQVLREDKDLCNAAQKNLNAGVFVNGELHPRAEKGPLYFQKMVRELVFDHRRREEEVGRDIWPAVPQYDSTDKLQEEIRFCEELECSGAGSLEW</sequence>
<gene>
    <name evidence="14" type="ORF">BDV40DRAFT_299165</name>
</gene>
<dbReference type="AlphaFoldDB" id="A0A5N6UYQ0"/>
<organism evidence="14 15">
    <name type="scientific">Aspergillus tamarii</name>
    <dbReference type="NCBI Taxonomy" id="41984"/>
    <lineage>
        <taxon>Eukaryota</taxon>
        <taxon>Fungi</taxon>
        <taxon>Dikarya</taxon>
        <taxon>Ascomycota</taxon>
        <taxon>Pezizomycotina</taxon>
        <taxon>Eurotiomycetes</taxon>
        <taxon>Eurotiomycetidae</taxon>
        <taxon>Eurotiales</taxon>
        <taxon>Aspergillaceae</taxon>
        <taxon>Aspergillus</taxon>
        <taxon>Aspergillus subgen. Circumdati</taxon>
    </lineage>
</organism>
<dbReference type="EMBL" id="ML738614">
    <property type="protein sequence ID" value="KAE8163825.1"/>
    <property type="molecule type" value="Genomic_DNA"/>
</dbReference>
<dbReference type="PANTHER" id="PTHR43756">
    <property type="entry name" value="CHOLINE MONOOXYGENASE, CHLOROPLASTIC"/>
    <property type="match status" value="1"/>
</dbReference>
<dbReference type="PROSITE" id="PS51296">
    <property type="entry name" value="RIESKE"/>
    <property type="match status" value="1"/>
</dbReference>
<evidence type="ECO:0000256" key="6">
    <source>
        <dbReference type="ARBA" id="ARBA00014931"/>
    </source>
</evidence>
<evidence type="ECO:0000256" key="3">
    <source>
        <dbReference type="ARBA" id="ARBA00004866"/>
    </source>
</evidence>
<keyword evidence="10" id="KW-0408">Iron</keyword>
<proteinExistence type="inferred from homology"/>
<evidence type="ECO:0000256" key="5">
    <source>
        <dbReference type="ARBA" id="ARBA00012763"/>
    </source>
</evidence>
<evidence type="ECO:0000313" key="15">
    <source>
        <dbReference type="Proteomes" id="UP000326950"/>
    </source>
</evidence>
<dbReference type="GO" id="GO:0005506">
    <property type="term" value="F:iron ion binding"/>
    <property type="evidence" value="ECO:0007669"/>
    <property type="project" value="InterPro"/>
</dbReference>
<comment type="function">
    <text evidence="2">Catalyzes the first step of the osmoprotectant glycine betaine synthesis.</text>
</comment>
<comment type="catalytic activity">
    <reaction evidence="12">
        <text>choline + 2 reduced [2Fe-2S]-[ferredoxin] + O2 + 2 H(+) = betaine aldehyde hydrate + 2 oxidized [2Fe-2S]-[ferredoxin] + H2O</text>
        <dbReference type="Rhea" id="RHEA:17769"/>
        <dbReference type="Rhea" id="RHEA-COMP:10000"/>
        <dbReference type="Rhea" id="RHEA-COMP:10001"/>
        <dbReference type="ChEBI" id="CHEBI:15354"/>
        <dbReference type="ChEBI" id="CHEBI:15377"/>
        <dbReference type="ChEBI" id="CHEBI:15378"/>
        <dbReference type="ChEBI" id="CHEBI:15379"/>
        <dbReference type="ChEBI" id="CHEBI:15870"/>
        <dbReference type="ChEBI" id="CHEBI:33737"/>
        <dbReference type="ChEBI" id="CHEBI:33738"/>
        <dbReference type="EC" id="1.14.15.7"/>
    </reaction>
</comment>
<dbReference type="Pfam" id="PF00848">
    <property type="entry name" value="Ring_hydroxyl_A"/>
    <property type="match status" value="1"/>
</dbReference>
<keyword evidence="11" id="KW-0411">Iron-sulfur</keyword>
<dbReference type="InterPro" id="IPR015879">
    <property type="entry name" value="Ring_hydroxy_dOase_asu_C_dom"/>
</dbReference>
<evidence type="ECO:0000256" key="7">
    <source>
        <dbReference type="ARBA" id="ARBA00022714"/>
    </source>
</evidence>
<name>A0A5N6UYQ0_ASPTM</name>
<protein>
    <recommendedName>
        <fullName evidence="6">Choline monooxygenase, chloroplastic</fullName>
        <ecNumber evidence="5">1.14.15.7</ecNumber>
    </recommendedName>
</protein>
<dbReference type="InterPro" id="IPR001663">
    <property type="entry name" value="Rng_hydr_dOase-A"/>
</dbReference>
<reference evidence="14 15" key="1">
    <citation type="submission" date="2019-04" db="EMBL/GenBank/DDBJ databases">
        <title>Friends and foes A comparative genomics study of 23 Aspergillus species from section Flavi.</title>
        <authorList>
            <consortium name="DOE Joint Genome Institute"/>
            <person name="Kjaerbolling I."/>
            <person name="Vesth T."/>
            <person name="Frisvad J.C."/>
            <person name="Nybo J.L."/>
            <person name="Theobald S."/>
            <person name="Kildgaard S."/>
            <person name="Isbrandt T."/>
            <person name="Kuo A."/>
            <person name="Sato A."/>
            <person name="Lyhne E.K."/>
            <person name="Kogle M.E."/>
            <person name="Wiebenga A."/>
            <person name="Kun R.S."/>
            <person name="Lubbers R.J."/>
            <person name="Makela M.R."/>
            <person name="Barry K."/>
            <person name="Chovatia M."/>
            <person name="Clum A."/>
            <person name="Daum C."/>
            <person name="Haridas S."/>
            <person name="He G."/>
            <person name="LaButti K."/>
            <person name="Lipzen A."/>
            <person name="Mondo S."/>
            <person name="Riley R."/>
            <person name="Salamov A."/>
            <person name="Simmons B.A."/>
            <person name="Magnuson J.K."/>
            <person name="Henrissat B."/>
            <person name="Mortensen U.H."/>
            <person name="Larsen T.O."/>
            <person name="Devries R.P."/>
            <person name="Grigoriev I.V."/>
            <person name="Machida M."/>
            <person name="Baker S.E."/>
            <person name="Andersen M.R."/>
        </authorList>
    </citation>
    <scope>NUCLEOTIDE SEQUENCE [LARGE SCALE GENOMIC DNA]</scope>
    <source>
        <strain evidence="14 15">CBS 117626</strain>
    </source>
</reference>
<dbReference type="PRINTS" id="PR00090">
    <property type="entry name" value="RNGDIOXGNASE"/>
</dbReference>
<dbReference type="CDD" id="cd00680">
    <property type="entry name" value="RHO_alpha_C"/>
    <property type="match status" value="1"/>
</dbReference>
<evidence type="ECO:0000256" key="2">
    <source>
        <dbReference type="ARBA" id="ARBA00002149"/>
    </source>
</evidence>
<evidence type="ECO:0000256" key="11">
    <source>
        <dbReference type="ARBA" id="ARBA00023014"/>
    </source>
</evidence>
<feature type="domain" description="Rieske" evidence="13">
    <location>
        <begin position="47"/>
        <end position="137"/>
    </location>
</feature>
<dbReference type="InterPro" id="IPR036922">
    <property type="entry name" value="Rieske_2Fe-2S_sf"/>
</dbReference>
<comment type="similarity">
    <text evidence="4">Belongs to the choline monooxygenase family.</text>
</comment>
<dbReference type="Proteomes" id="UP000326950">
    <property type="component" value="Unassembled WGS sequence"/>
</dbReference>
<evidence type="ECO:0000256" key="4">
    <source>
        <dbReference type="ARBA" id="ARBA00010848"/>
    </source>
</evidence>
<dbReference type="GO" id="GO:0019285">
    <property type="term" value="P:glycine betaine biosynthetic process from choline"/>
    <property type="evidence" value="ECO:0007669"/>
    <property type="project" value="UniProtKB-UniPathway"/>
</dbReference>
<dbReference type="OrthoDB" id="426882at2759"/>
<evidence type="ECO:0000256" key="8">
    <source>
        <dbReference type="ARBA" id="ARBA00022723"/>
    </source>
</evidence>
<evidence type="ECO:0000259" key="13">
    <source>
        <dbReference type="PROSITE" id="PS51296"/>
    </source>
</evidence>
<dbReference type="Gene3D" id="2.102.10.10">
    <property type="entry name" value="Rieske [2Fe-2S] iron-sulphur domain"/>
    <property type="match status" value="1"/>
</dbReference>
<keyword evidence="9" id="KW-0560">Oxidoreductase</keyword>
<evidence type="ECO:0000256" key="9">
    <source>
        <dbReference type="ARBA" id="ARBA00023002"/>
    </source>
</evidence>
<dbReference type="UniPathway" id="UPA00529">
    <property type="reaction ID" value="UER00430"/>
</dbReference>
<dbReference type="InterPro" id="IPR017941">
    <property type="entry name" value="Rieske_2Fe-2S"/>
</dbReference>
<dbReference type="SUPFAM" id="SSF55961">
    <property type="entry name" value="Bet v1-like"/>
    <property type="match status" value="1"/>
</dbReference>
<evidence type="ECO:0000313" key="14">
    <source>
        <dbReference type="EMBL" id="KAE8163825.1"/>
    </source>
</evidence>
<dbReference type="GO" id="GO:0019133">
    <property type="term" value="F:choline monooxygenase activity"/>
    <property type="evidence" value="ECO:0007669"/>
    <property type="project" value="UniProtKB-EC"/>
</dbReference>
<keyword evidence="7" id="KW-0001">2Fe-2S</keyword>
<dbReference type="EC" id="1.14.15.7" evidence="5"/>
<accession>A0A5N6UYQ0</accession>